<sequence length="140" mass="15049">MATKYYAFDAAPGLLKRDRNSAALTASGYVGPTWDQLAPAATDGIMIVNVEALAATGEYTFRMVGYNDPGRSDATVLGTLEMGAASVSSVETDTSAVGDRGEIRFRTEKDDMRYQYIDLHLEVGGTAPSMTFSAYISREV</sequence>
<comment type="caution">
    <text evidence="1">The sequence shown here is derived from an EMBL/GenBank/DDBJ whole genome shotgun (WGS) entry which is preliminary data.</text>
</comment>
<gene>
    <name evidence="1" type="ORF">JANAI62_03730</name>
</gene>
<keyword evidence="2" id="KW-1185">Reference proteome</keyword>
<dbReference type="EMBL" id="BPFH01000001">
    <property type="protein sequence ID" value="GIT93750.1"/>
    <property type="molecule type" value="Genomic_DNA"/>
</dbReference>
<evidence type="ECO:0000313" key="2">
    <source>
        <dbReference type="Proteomes" id="UP000786693"/>
    </source>
</evidence>
<proteinExistence type="predicted"/>
<accession>A0ABQ4NHT8</accession>
<organism evidence="1 2">
    <name type="scientific">Jannaschia pagri</name>
    <dbReference type="NCBI Taxonomy" id="2829797"/>
    <lineage>
        <taxon>Bacteria</taxon>
        <taxon>Pseudomonadati</taxon>
        <taxon>Pseudomonadota</taxon>
        <taxon>Alphaproteobacteria</taxon>
        <taxon>Rhodobacterales</taxon>
        <taxon>Roseobacteraceae</taxon>
        <taxon>Jannaschia</taxon>
    </lineage>
</organism>
<dbReference type="Proteomes" id="UP000786693">
    <property type="component" value="Unassembled WGS sequence"/>
</dbReference>
<name>A0ABQ4NHT8_9RHOB</name>
<evidence type="ECO:0000313" key="1">
    <source>
        <dbReference type="EMBL" id="GIT93750.1"/>
    </source>
</evidence>
<dbReference type="RefSeq" id="WP_220747263.1">
    <property type="nucleotide sequence ID" value="NZ_BPFH01000001.1"/>
</dbReference>
<protein>
    <submittedName>
        <fullName evidence="1">Uncharacterized protein</fullName>
    </submittedName>
</protein>
<reference evidence="1 2" key="1">
    <citation type="submission" date="2021-05" db="EMBL/GenBank/DDBJ databases">
        <title>Bacteria Genome sequencing.</title>
        <authorList>
            <person name="Takabe Y."/>
            <person name="Nakajima Y."/>
            <person name="Suzuki S."/>
            <person name="Shiozaki T."/>
        </authorList>
    </citation>
    <scope>NUCLEOTIDE SEQUENCE [LARGE SCALE GENOMIC DNA]</scope>
    <source>
        <strain evidence="1 2">AI_62</strain>
    </source>
</reference>